<proteinExistence type="predicted"/>
<gene>
    <name evidence="1" type="ORF">BLIC_c01718</name>
</gene>
<evidence type="ECO:0000313" key="2">
    <source>
        <dbReference type="Proteomes" id="UP000043107"/>
    </source>
</evidence>
<evidence type="ECO:0000313" key="1">
    <source>
        <dbReference type="EMBL" id="CEF03138.1"/>
    </source>
</evidence>
<name>A0ABP1XBN0_BIFLI</name>
<dbReference type="Proteomes" id="UP000043107">
    <property type="component" value="Unassembled WGS sequence"/>
</dbReference>
<comment type="caution">
    <text evidence="1">The sequence shown here is derived from an EMBL/GenBank/DDBJ whole genome shotgun (WGS) entry which is preliminary data.</text>
</comment>
<reference evidence="1 2" key="1">
    <citation type="submission" date="2014-09" db="EMBL/GenBank/DDBJ databases">
        <authorList>
            <person name="Bertelli C."/>
        </authorList>
    </citation>
    <scope>NUCLEOTIDE SEQUENCE [LARGE SCALE GENOMIC DNA]</scope>
    <source>
        <strain evidence="1 2">BIC1401111250</strain>
    </source>
</reference>
<keyword evidence="2" id="KW-1185">Reference proteome</keyword>
<dbReference type="EMBL" id="CCWP01000035">
    <property type="protein sequence ID" value="CEF03138.1"/>
    <property type="molecule type" value="Genomic_DNA"/>
</dbReference>
<protein>
    <submittedName>
        <fullName evidence="1">Uncharacterized protein</fullName>
    </submittedName>
</protein>
<organism evidence="1 2">
    <name type="scientific">Bifidobacterium longum subsp. infantis</name>
    <dbReference type="NCBI Taxonomy" id="1682"/>
    <lineage>
        <taxon>Bacteria</taxon>
        <taxon>Bacillati</taxon>
        <taxon>Actinomycetota</taxon>
        <taxon>Actinomycetes</taxon>
        <taxon>Bifidobacteriales</taxon>
        <taxon>Bifidobacteriaceae</taxon>
        <taxon>Bifidobacterium</taxon>
    </lineage>
</organism>
<accession>A0ABP1XBN0</accession>
<sequence>MIDAPEREPPCAVQFKPGHMAVAVTRHAVPVFPIPVRIGNADLHVVEVQLHAAAGIVPAVPLHVHHTQFRGEYRLGRDARRRHVRRHQSHDHVRPVTQPVGIRGHGAHAELIALPAFQTADAQREPLRVRHATGNPRRTRKILPVFDPIRADIDGRIIRRLRDRSPLQGSQTQRGTTTGDIGVRLHHKTSHGLRRPMVFFRSGQATTGAAVDGATGDALYSFRLTYGRIVNLVVQHDRSFELIGFQAQRDLLDTHLLPMHDGWRGDPVTRTVIDERKTRSIVDTQGPRILASNTCRSIQSGLHIEGGGIIIADSLLG</sequence>